<dbReference type="EMBL" id="CABWMC010000034">
    <property type="protein sequence ID" value="VXC86074.1"/>
    <property type="molecule type" value="Genomic_DNA"/>
</dbReference>
<sequence>MKKTSDSSSFLIIVITLCYFTYFRDSVETSIFKMILDIVLIILLVLYIINTSLRLFGIFKEKRDEDNSSLLYVLIFMNT</sequence>
<keyword evidence="1" id="KW-0812">Transmembrane</keyword>
<evidence type="ECO:0000256" key="1">
    <source>
        <dbReference type="SAM" id="Phobius"/>
    </source>
</evidence>
<keyword evidence="1" id="KW-0472">Membrane</keyword>
<dbReference type="AlphaFoldDB" id="A0A654C027"/>
<gene>
    <name evidence="2" type="ORF">BACI71_90038</name>
</gene>
<proteinExistence type="predicted"/>
<keyword evidence="1" id="KW-1133">Transmembrane helix</keyword>
<organism evidence="2 3">
    <name type="scientific">Bacillus mycoides</name>
    <dbReference type="NCBI Taxonomy" id="1405"/>
    <lineage>
        <taxon>Bacteria</taxon>
        <taxon>Bacillati</taxon>
        <taxon>Bacillota</taxon>
        <taxon>Bacilli</taxon>
        <taxon>Bacillales</taxon>
        <taxon>Bacillaceae</taxon>
        <taxon>Bacillus</taxon>
        <taxon>Bacillus cereus group</taxon>
    </lineage>
</organism>
<reference evidence="2 3" key="1">
    <citation type="submission" date="2019-10" db="EMBL/GenBank/DDBJ databases">
        <authorList>
            <person name="Karimi E."/>
        </authorList>
    </citation>
    <scope>NUCLEOTIDE SEQUENCE [LARGE SCALE GENOMIC DNA]</scope>
    <source>
        <strain evidence="2">Bacillus sp. 71</strain>
    </source>
</reference>
<evidence type="ECO:0000313" key="2">
    <source>
        <dbReference type="EMBL" id="VXC86074.1"/>
    </source>
</evidence>
<evidence type="ECO:0000313" key="3">
    <source>
        <dbReference type="Proteomes" id="UP000437562"/>
    </source>
</evidence>
<feature type="transmembrane region" description="Helical" evidence="1">
    <location>
        <begin position="7"/>
        <end position="24"/>
    </location>
</feature>
<dbReference type="Proteomes" id="UP000437562">
    <property type="component" value="Unassembled WGS sequence"/>
</dbReference>
<protein>
    <submittedName>
        <fullName evidence="2">Uncharacterized protein</fullName>
    </submittedName>
</protein>
<accession>A0A654C027</accession>
<feature type="transmembrane region" description="Helical" evidence="1">
    <location>
        <begin position="30"/>
        <end position="53"/>
    </location>
</feature>
<name>A0A654C027_BACMY</name>